<reference evidence="8 9" key="1">
    <citation type="submission" date="2014-07" db="EMBL/GenBank/DDBJ databases">
        <title>Whole Genome Sequence of the Amycolatopsis methanolica 239.</title>
        <authorList>
            <person name="Tang B."/>
        </authorList>
    </citation>
    <scope>NUCLEOTIDE SEQUENCE [LARGE SCALE GENOMIC DNA]</scope>
    <source>
        <strain evidence="8 9">239</strain>
    </source>
</reference>
<dbReference type="InterPro" id="IPR029016">
    <property type="entry name" value="GAF-like_dom_sf"/>
</dbReference>
<dbReference type="Gene3D" id="1.10.8.60">
    <property type="match status" value="1"/>
</dbReference>
<dbReference type="PANTHER" id="PTHR32071">
    <property type="entry name" value="TRANSCRIPTIONAL REGULATORY PROTEIN"/>
    <property type="match status" value="1"/>
</dbReference>
<dbReference type="Pfam" id="PF01590">
    <property type="entry name" value="GAF"/>
    <property type="match status" value="1"/>
</dbReference>
<gene>
    <name evidence="8" type="ORF">AMETH_4583</name>
</gene>
<dbReference type="GO" id="GO:0005524">
    <property type="term" value="F:ATP binding"/>
    <property type="evidence" value="ECO:0007669"/>
    <property type="project" value="UniProtKB-KW"/>
</dbReference>
<dbReference type="GO" id="GO:0043565">
    <property type="term" value="F:sequence-specific DNA binding"/>
    <property type="evidence" value="ECO:0007669"/>
    <property type="project" value="InterPro"/>
</dbReference>
<protein>
    <submittedName>
        <fullName evidence="8">Fis family sigma-54 specific transcriptional regulator</fullName>
    </submittedName>
</protein>
<dbReference type="InterPro" id="IPR009057">
    <property type="entry name" value="Homeodomain-like_sf"/>
</dbReference>
<feature type="compositionally biased region" description="Basic and acidic residues" evidence="6">
    <location>
        <begin position="1"/>
        <end position="18"/>
    </location>
</feature>
<dbReference type="Pfam" id="PF25601">
    <property type="entry name" value="AAA_lid_14"/>
    <property type="match status" value="1"/>
</dbReference>
<evidence type="ECO:0000256" key="3">
    <source>
        <dbReference type="ARBA" id="ARBA00023015"/>
    </source>
</evidence>
<dbReference type="Gene3D" id="3.30.450.40">
    <property type="match status" value="1"/>
</dbReference>
<dbReference type="eggNOG" id="COG3284">
    <property type="taxonomic scope" value="Bacteria"/>
</dbReference>
<proteinExistence type="predicted"/>
<dbReference type="KEGG" id="amq:AMETH_4583"/>
<accession>A0A076N1H4</accession>
<dbReference type="InterPro" id="IPR002197">
    <property type="entry name" value="HTH_Fis"/>
</dbReference>
<dbReference type="Proteomes" id="UP000062973">
    <property type="component" value="Chromosome"/>
</dbReference>
<dbReference type="Pfam" id="PF02954">
    <property type="entry name" value="HTH_8"/>
    <property type="match status" value="1"/>
</dbReference>
<dbReference type="AlphaFoldDB" id="A0A076N1H4"/>
<dbReference type="SUPFAM" id="SSF46689">
    <property type="entry name" value="Homeodomain-like"/>
    <property type="match status" value="1"/>
</dbReference>
<evidence type="ECO:0000256" key="1">
    <source>
        <dbReference type="ARBA" id="ARBA00022741"/>
    </source>
</evidence>
<dbReference type="InterPro" id="IPR002078">
    <property type="entry name" value="Sigma_54_int"/>
</dbReference>
<keyword evidence="4" id="KW-0238">DNA-binding</keyword>
<evidence type="ECO:0000313" key="8">
    <source>
        <dbReference type="EMBL" id="AIJ24675.1"/>
    </source>
</evidence>
<keyword evidence="9" id="KW-1185">Reference proteome</keyword>
<keyword evidence="3" id="KW-0805">Transcription regulation</keyword>
<dbReference type="SUPFAM" id="SSF52540">
    <property type="entry name" value="P-loop containing nucleoside triphosphate hydrolases"/>
    <property type="match status" value="1"/>
</dbReference>
<feature type="region of interest" description="Disordered" evidence="6">
    <location>
        <begin position="1"/>
        <end position="23"/>
    </location>
</feature>
<dbReference type="PRINTS" id="PR01590">
    <property type="entry name" value="HTHFIS"/>
</dbReference>
<keyword evidence="5" id="KW-0804">Transcription</keyword>
<evidence type="ECO:0000313" key="9">
    <source>
        <dbReference type="Proteomes" id="UP000062973"/>
    </source>
</evidence>
<dbReference type="InterPro" id="IPR027417">
    <property type="entry name" value="P-loop_NTPase"/>
</dbReference>
<dbReference type="InterPro" id="IPR058031">
    <property type="entry name" value="AAA_lid_NorR"/>
</dbReference>
<feature type="domain" description="Sigma-54 factor interaction" evidence="7">
    <location>
        <begin position="416"/>
        <end position="526"/>
    </location>
</feature>
<evidence type="ECO:0000256" key="6">
    <source>
        <dbReference type="SAM" id="MobiDB-lite"/>
    </source>
</evidence>
<name>A0A076N1H4_AMYME</name>
<evidence type="ECO:0000259" key="7">
    <source>
        <dbReference type="PROSITE" id="PS50045"/>
    </source>
</evidence>
<dbReference type="EMBL" id="CP009110">
    <property type="protein sequence ID" value="AIJ24675.1"/>
    <property type="molecule type" value="Genomic_DNA"/>
</dbReference>
<dbReference type="Gene3D" id="1.10.10.60">
    <property type="entry name" value="Homeodomain-like"/>
    <property type="match status" value="1"/>
</dbReference>
<dbReference type="STRING" id="1068978.AMETH_4583"/>
<dbReference type="GO" id="GO:0006355">
    <property type="term" value="P:regulation of DNA-templated transcription"/>
    <property type="evidence" value="ECO:0007669"/>
    <property type="project" value="InterPro"/>
</dbReference>
<keyword evidence="2" id="KW-0067">ATP-binding</keyword>
<dbReference type="PATRIC" id="fig|1068978.7.peg.4923"/>
<dbReference type="PROSITE" id="PS50045">
    <property type="entry name" value="SIGMA54_INTERACT_4"/>
    <property type="match status" value="1"/>
</dbReference>
<evidence type="ECO:0000256" key="4">
    <source>
        <dbReference type="ARBA" id="ARBA00023125"/>
    </source>
</evidence>
<keyword evidence="1" id="KW-0547">Nucleotide-binding</keyword>
<dbReference type="HOGENOM" id="CLU_000445_8_12_11"/>
<evidence type="ECO:0000256" key="2">
    <source>
        <dbReference type="ARBA" id="ARBA00022840"/>
    </source>
</evidence>
<sequence length="595" mass="64907">MATTPRDDHEATMRRHEPPPVPALSRAELDRIRRTRAALVEGGLLAAPPGGTGVPRHIERSWRRCVGEEVPVLPDGIDYREPEDNRSTLLRAARPVLERLKDSLADVPVAMVLSDATGRIVVRHADVRRQRDVMDRACAAEGFDYSEQSVGTNGIGTVLVERRPVLVRGPEHYNALLEELTCAGTPIIEPCTGRVVGTFSLACSTRDVHPLMTVMAGDVGRQIESRLLDEAGDRRRRLVHAYLSVERAGTAALVVDEETLLANRPGLAHTGPELHPLLWRFLSQHRPTGPCRMQVPLSDGPHEALVEPVADDGVAAFSVRLLPRRAGPADSVHPVTPAVLGDVLHFDEQVNRRLETAVRHQEHIAVTGPAGTGKLHTALCVLRRQGARDPLVVEPHLERDWFDRARTALTLGRGVVLRRVQYNPVPPLQQVRLLAAAEVPMALTADLDAAGDDVVGLVRQVATTVRLPALGQCREHLPSLVRAMLADLPEPASTSRFSAPVWDSLMAWHWPGNLAELRNTVAQLARRADGGRVEAGDLPDELCAPRRALSKLESAERAAVVEALQTAGGNRSRAAQALGIGRNTLYRKMREFGIG</sequence>
<organism evidence="8 9">
    <name type="scientific">Amycolatopsis methanolica 239</name>
    <dbReference type="NCBI Taxonomy" id="1068978"/>
    <lineage>
        <taxon>Bacteria</taxon>
        <taxon>Bacillati</taxon>
        <taxon>Actinomycetota</taxon>
        <taxon>Actinomycetes</taxon>
        <taxon>Pseudonocardiales</taxon>
        <taxon>Pseudonocardiaceae</taxon>
        <taxon>Amycolatopsis</taxon>
        <taxon>Amycolatopsis methanolica group</taxon>
    </lineage>
</organism>
<dbReference type="InterPro" id="IPR003018">
    <property type="entry name" value="GAF"/>
</dbReference>
<evidence type="ECO:0000256" key="5">
    <source>
        <dbReference type="ARBA" id="ARBA00023163"/>
    </source>
</evidence>